<gene>
    <name evidence="3" type="ORF">A3D71_03605</name>
</gene>
<name>A0A1F6DVK4_9BACT</name>
<dbReference type="Proteomes" id="UP000177652">
    <property type="component" value="Unassembled WGS sequence"/>
</dbReference>
<sequence>MKELLLSMGIKLPEQSIPHFHVPEGVWILAAAVVLGAVAWAAIHHRLRTRFVGTHLRRLLKSGVVTAIHWDGDTKTLFVVDSSGETVIPKKPYKGDAVPAKHFEGITPREVFSGALMLKRLAYVVFSSWPTKDDGPKHWRVEPTPTSTVMLDAPQRPKKEREDRSKAVTAAAPSGSNRDHRPERDKRPEQEAPATLQ</sequence>
<proteinExistence type="predicted"/>
<dbReference type="STRING" id="1798497.A3D71_03605"/>
<keyword evidence="2" id="KW-1133">Transmembrane helix</keyword>
<keyword evidence="2" id="KW-0812">Transmembrane</keyword>
<evidence type="ECO:0000313" key="3">
    <source>
        <dbReference type="EMBL" id="OGG65300.1"/>
    </source>
</evidence>
<feature type="region of interest" description="Disordered" evidence="1">
    <location>
        <begin position="133"/>
        <end position="197"/>
    </location>
</feature>
<evidence type="ECO:0000256" key="2">
    <source>
        <dbReference type="SAM" id="Phobius"/>
    </source>
</evidence>
<accession>A0A1F6DVK4</accession>
<reference evidence="3 4" key="1">
    <citation type="journal article" date="2016" name="Nat. Commun.">
        <title>Thousands of microbial genomes shed light on interconnected biogeochemical processes in an aquifer system.</title>
        <authorList>
            <person name="Anantharaman K."/>
            <person name="Brown C.T."/>
            <person name="Hug L.A."/>
            <person name="Sharon I."/>
            <person name="Castelle C.J."/>
            <person name="Probst A.J."/>
            <person name="Thomas B.C."/>
            <person name="Singh A."/>
            <person name="Wilkins M.J."/>
            <person name="Karaoz U."/>
            <person name="Brodie E.L."/>
            <person name="Williams K.H."/>
            <person name="Hubbard S.S."/>
            <person name="Banfield J.F."/>
        </authorList>
    </citation>
    <scope>NUCLEOTIDE SEQUENCE [LARGE SCALE GENOMIC DNA]</scope>
</reference>
<comment type="caution">
    <text evidence="3">The sequence shown here is derived from an EMBL/GenBank/DDBJ whole genome shotgun (WGS) entry which is preliminary data.</text>
</comment>
<dbReference type="EMBL" id="MFLK01000053">
    <property type="protein sequence ID" value="OGG65300.1"/>
    <property type="molecule type" value="Genomic_DNA"/>
</dbReference>
<keyword evidence="2" id="KW-0472">Membrane</keyword>
<feature type="transmembrane region" description="Helical" evidence="2">
    <location>
        <begin position="25"/>
        <end position="43"/>
    </location>
</feature>
<feature type="compositionally biased region" description="Basic and acidic residues" evidence="1">
    <location>
        <begin position="155"/>
        <end position="166"/>
    </location>
</feature>
<organism evidence="3 4">
    <name type="scientific">Candidatus Kaiserbacteria bacterium RIFCSPHIGHO2_02_FULL_55_20</name>
    <dbReference type="NCBI Taxonomy" id="1798497"/>
    <lineage>
        <taxon>Bacteria</taxon>
        <taxon>Candidatus Kaiseribacteriota</taxon>
    </lineage>
</organism>
<dbReference type="AlphaFoldDB" id="A0A1F6DVK4"/>
<evidence type="ECO:0000256" key="1">
    <source>
        <dbReference type="SAM" id="MobiDB-lite"/>
    </source>
</evidence>
<evidence type="ECO:0000313" key="4">
    <source>
        <dbReference type="Proteomes" id="UP000177652"/>
    </source>
</evidence>
<protein>
    <submittedName>
        <fullName evidence="3">Uncharacterized protein</fullName>
    </submittedName>
</protein>
<feature type="compositionally biased region" description="Basic and acidic residues" evidence="1">
    <location>
        <begin position="177"/>
        <end position="190"/>
    </location>
</feature>